<comment type="caution">
    <text evidence="1">The sequence shown here is derived from an EMBL/GenBank/DDBJ whole genome shotgun (WGS) entry which is preliminary data.</text>
</comment>
<dbReference type="EMBL" id="JANQDX010000016">
    <property type="protein sequence ID" value="KAL0909185.1"/>
    <property type="molecule type" value="Genomic_DNA"/>
</dbReference>
<dbReference type="Proteomes" id="UP001552299">
    <property type="component" value="Unassembled WGS sequence"/>
</dbReference>
<organism evidence="1 2">
    <name type="scientific">Dendrobium thyrsiflorum</name>
    <name type="common">Pinecone-like raceme dendrobium</name>
    <name type="synonym">Orchid</name>
    <dbReference type="NCBI Taxonomy" id="117978"/>
    <lineage>
        <taxon>Eukaryota</taxon>
        <taxon>Viridiplantae</taxon>
        <taxon>Streptophyta</taxon>
        <taxon>Embryophyta</taxon>
        <taxon>Tracheophyta</taxon>
        <taxon>Spermatophyta</taxon>
        <taxon>Magnoliopsida</taxon>
        <taxon>Liliopsida</taxon>
        <taxon>Asparagales</taxon>
        <taxon>Orchidaceae</taxon>
        <taxon>Epidendroideae</taxon>
        <taxon>Malaxideae</taxon>
        <taxon>Dendrobiinae</taxon>
        <taxon>Dendrobium</taxon>
    </lineage>
</organism>
<evidence type="ECO:0000313" key="2">
    <source>
        <dbReference type="Proteomes" id="UP001552299"/>
    </source>
</evidence>
<name>A0ABD0U9I5_DENTH</name>
<reference evidence="1 2" key="1">
    <citation type="journal article" date="2024" name="Plant Biotechnol. J.">
        <title>Dendrobium thyrsiflorum genome and its molecular insights into genes involved in important horticultural traits.</title>
        <authorList>
            <person name="Chen B."/>
            <person name="Wang J.Y."/>
            <person name="Zheng P.J."/>
            <person name="Li K.L."/>
            <person name="Liang Y.M."/>
            <person name="Chen X.F."/>
            <person name="Zhang C."/>
            <person name="Zhao X."/>
            <person name="He X."/>
            <person name="Zhang G.Q."/>
            <person name="Liu Z.J."/>
            <person name="Xu Q."/>
        </authorList>
    </citation>
    <scope>NUCLEOTIDE SEQUENCE [LARGE SCALE GENOMIC DNA]</scope>
    <source>
        <strain evidence="1">GZMU011</strain>
    </source>
</reference>
<sequence>MVAKKVDALEERLEREMSQMKTVSDLHEMVKKILENQIQTTASETKGPMGRTNSEFRRTKKDVEIMEEKGGRYGERRGYGGWHVVYMTDLQFLPVSNYAHDELPTNNNNSNNINIRGSHDFILSGPSSISYYCSALHSIDKLTIPPLDAVANIEIIILGFVWGGFFNAS</sequence>
<dbReference type="AlphaFoldDB" id="A0ABD0U9I5"/>
<keyword evidence="2" id="KW-1185">Reference proteome</keyword>
<gene>
    <name evidence="1" type="ORF">M5K25_020032</name>
</gene>
<protein>
    <submittedName>
        <fullName evidence="1">Uncharacterized protein</fullName>
    </submittedName>
</protein>
<proteinExistence type="predicted"/>
<evidence type="ECO:0000313" key="1">
    <source>
        <dbReference type="EMBL" id="KAL0909185.1"/>
    </source>
</evidence>
<accession>A0ABD0U9I5</accession>